<dbReference type="SMART" id="SM00986">
    <property type="entry name" value="UDG"/>
    <property type="match status" value="1"/>
</dbReference>
<dbReference type="InterPro" id="IPR044147">
    <property type="entry name" value="UdgB-like"/>
</dbReference>
<feature type="domain" description="Uracil-DNA glycosylase-like" evidence="10">
    <location>
        <begin position="48"/>
        <end position="214"/>
    </location>
</feature>
<sequence>MSSAELERVGARIVSCCRCPRLVAWRAAAASRAPVRFAGQDYWARPVPGFGDPRARIFVLGLATAAHGGNRTGRAFTGNPSAGLLMRALHRAGLADRPSSEHAGDGLRLHRTWLASAVRCPPPADRPTPLERDNCLPYLSAEVAALEDLRVIVCLGGFAWRAALRWAGVRPQPKFAHGGAHRLDGGLTLLGSYHPSPRNVHTGLLTEPMLDDVFGRARALAGLA</sequence>
<reference evidence="12" key="1">
    <citation type="submission" date="2016-11" db="EMBL/GenBank/DDBJ databases">
        <authorList>
            <person name="Varghese N."/>
            <person name="Submissions S."/>
        </authorList>
    </citation>
    <scope>NUCLEOTIDE SEQUENCE [LARGE SCALE GENOMIC DNA]</scope>
    <source>
        <strain evidence="12">DSM 44671</strain>
    </source>
</reference>
<dbReference type="PANTHER" id="PTHR33693:SF3">
    <property type="entry name" value="TYPE-5 URACIL-DNA GLYCOSYLASE"/>
    <property type="match status" value="1"/>
</dbReference>
<keyword evidence="3" id="KW-0227">DNA damage</keyword>
<proteinExistence type="inferred from homology"/>
<organism evidence="11 12">
    <name type="scientific">Amycolatopsis australiensis</name>
    <dbReference type="NCBI Taxonomy" id="546364"/>
    <lineage>
        <taxon>Bacteria</taxon>
        <taxon>Bacillati</taxon>
        <taxon>Actinomycetota</taxon>
        <taxon>Actinomycetes</taxon>
        <taxon>Pseudonocardiales</taxon>
        <taxon>Pseudonocardiaceae</taxon>
        <taxon>Amycolatopsis</taxon>
    </lineage>
</organism>
<dbReference type="Gene3D" id="3.40.470.10">
    <property type="entry name" value="Uracil-DNA glycosylase-like domain"/>
    <property type="match status" value="1"/>
</dbReference>
<keyword evidence="2" id="KW-0479">Metal-binding</keyword>
<name>A0A1K1RTV4_9PSEU</name>
<dbReference type="RefSeq" id="WP_342750222.1">
    <property type="nucleotide sequence ID" value="NZ_FPJG01000006.1"/>
</dbReference>
<evidence type="ECO:0000256" key="2">
    <source>
        <dbReference type="ARBA" id="ARBA00022723"/>
    </source>
</evidence>
<dbReference type="GO" id="GO:0051539">
    <property type="term" value="F:4 iron, 4 sulfur cluster binding"/>
    <property type="evidence" value="ECO:0007669"/>
    <property type="project" value="UniProtKB-KW"/>
</dbReference>
<keyword evidence="7" id="KW-0234">DNA repair</keyword>
<dbReference type="CDD" id="cd10031">
    <property type="entry name" value="UDG-F5_TTUDGB_like"/>
    <property type="match status" value="1"/>
</dbReference>
<keyword evidence="5" id="KW-0408">Iron</keyword>
<keyword evidence="6" id="KW-0411">Iron-sulfur</keyword>
<evidence type="ECO:0000256" key="3">
    <source>
        <dbReference type="ARBA" id="ARBA00022763"/>
    </source>
</evidence>
<dbReference type="GO" id="GO:0004844">
    <property type="term" value="F:uracil DNA N-glycosylase activity"/>
    <property type="evidence" value="ECO:0007669"/>
    <property type="project" value="InterPro"/>
</dbReference>
<evidence type="ECO:0000256" key="8">
    <source>
        <dbReference type="ARBA" id="ARBA00023779"/>
    </source>
</evidence>
<evidence type="ECO:0000256" key="5">
    <source>
        <dbReference type="ARBA" id="ARBA00023004"/>
    </source>
</evidence>
<protein>
    <recommendedName>
        <fullName evidence="9">Type-5 uracil-DNA glycosylase</fullName>
    </recommendedName>
</protein>
<dbReference type="GO" id="GO:0006284">
    <property type="term" value="P:base-excision repair"/>
    <property type="evidence" value="ECO:0007669"/>
    <property type="project" value="InterPro"/>
</dbReference>
<keyword evidence="1" id="KW-0004">4Fe-4S</keyword>
<dbReference type="STRING" id="546364.SAMN04489730_3924"/>
<evidence type="ECO:0000256" key="7">
    <source>
        <dbReference type="ARBA" id="ARBA00023204"/>
    </source>
</evidence>
<evidence type="ECO:0000256" key="6">
    <source>
        <dbReference type="ARBA" id="ARBA00023014"/>
    </source>
</evidence>
<dbReference type="GO" id="GO:0033958">
    <property type="term" value="F:DNA-deoxyinosine glycosylase activity"/>
    <property type="evidence" value="ECO:0007669"/>
    <property type="project" value="InterPro"/>
</dbReference>
<dbReference type="Pfam" id="PF03167">
    <property type="entry name" value="UDG"/>
    <property type="match status" value="1"/>
</dbReference>
<evidence type="ECO:0000256" key="1">
    <source>
        <dbReference type="ARBA" id="ARBA00022485"/>
    </source>
</evidence>
<dbReference type="Proteomes" id="UP000182740">
    <property type="component" value="Unassembled WGS sequence"/>
</dbReference>
<dbReference type="AlphaFoldDB" id="A0A1K1RTV4"/>
<dbReference type="EMBL" id="FPJG01000006">
    <property type="protein sequence ID" value="SFW75354.1"/>
    <property type="molecule type" value="Genomic_DNA"/>
</dbReference>
<comment type="similarity">
    <text evidence="8">Belongs to the uracil-DNA glycosylase (UDG) superfamily. Type 5 (UDGb) family.</text>
</comment>
<dbReference type="PANTHER" id="PTHR33693">
    <property type="entry name" value="TYPE-5 URACIL-DNA GLYCOSYLASE"/>
    <property type="match status" value="1"/>
</dbReference>
<gene>
    <name evidence="11" type="ORF">SAMN04489730_3924</name>
</gene>
<dbReference type="GO" id="GO:0046872">
    <property type="term" value="F:metal ion binding"/>
    <property type="evidence" value="ECO:0007669"/>
    <property type="project" value="UniProtKB-KW"/>
</dbReference>
<evidence type="ECO:0000313" key="12">
    <source>
        <dbReference type="Proteomes" id="UP000182740"/>
    </source>
</evidence>
<dbReference type="InterPro" id="IPR005122">
    <property type="entry name" value="Uracil-DNA_glycosylase-like"/>
</dbReference>
<keyword evidence="4" id="KW-0378">Hydrolase</keyword>
<dbReference type="SUPFAM" id="SSF52141">
    <property type="entry name" value="Uracil-DNA glycosylase-like"/>
    <property type="match status" value="1"/>
</dbReference>
<keyword evidence="12" id="KW-1185">Reference proteome</keyword>
<evidence type="ECO:0000256" key="4">
    <source>
        <dbReference type="ARBA" id="ARBA00022801"/>
    </source>
</evidence>
<dbReference type="InterPro" id="IPR036895">
    <property type="entry name" value="Uracil-DNA_glycosylase-like_sf"/>
</dbReference>
<dbReference type="InterPro" id="IPR051536">
    <property type="entry name" value="UDG_Type-4/5"/>
</dbReference>
<dbReference type="SMART" id="SM00987">
    <property type="entry name" value="UreE_C"/>
    <property type="match status" value="1"/>
</dbReference>
<evidence type="ECO:0000259" key="10">
    <source>
        <dbReference type="SMART" id="SM00986"/>
    </source>
</evidence>
<evidence type="ECO:0000256" key="9">
    <source>
        <dbReference type="ARBA" id="ARBA00023887"/>
    </source>
</evidence>
<evidence type="ECO:0000313" key="11">
    <source>
        <dbReference type="EMBL" id="SFW75354.1"/>
    </source>
</evidence>
<accession>A0A1K1RTV4</accession>